<sequence>MGLSLRRNVHLQPRVLTEVGLGISVQVPIFFNAINSACITLLHSGWIKAIENEVGSAVGFMVDRRLSD</sequence>
<keyword evidence="2" id="KW-1185">Reference proteome</keyword>
<accession>A0A2I0X100</accession>
<evidence type="ECO:0000313" key="1">
    <source>
        <dbReference type="EMBL" id="PKU81579.1"/>
    </source>
</evidence>
<dbReference type="EMBL" id="KZ502235">
    <property type="protein sequence ID" value="PKU81579.1"/>
    <property type="molecule type" value="Genomic_DNA"/>
</dbReference>
<dbReference type="Proteomes" id="UP000233837">
    <property type="component" value="Unassembled WGS sequence"/>
</dbReference>
<dbReference type="AlphaFoldDB" id="A0A2I0X100"/>
<proteinExistence type="predicted"/>
<protein>
    <submittedName>
        <fullName evidence="1">Uncharacterized protein</fullName>
    </submittedName>
</protein>
<gene>
    <name evidence="1" type="ORF">MA16_Dca007686</name>
</gene>
<reference evidence="1 2" key="2">
    <citation type="journal article" date="2017" name="Nature">
        <title>The Apostasia genome and the evolution of orchids.</title>
        <authorList>
            <person name="Zhang G.Q."/>
            <person name="Liu K.W."/>
            <person name="Li Z."/>
            <person name="Lohaus R."/>
            <person name="Hsiao Y.Y."/>
            <person name="Niu S.C."/>
            <person name="Wang J.Y."/>
            <person name="Lin Y.C."/>
            <person name="Xu Q."/>
            <person name="Chen L.J."/>
            <person name="Yoshida K."/>
            <person name="Fujiwara S."/>
            <person name="Wang Z.W."/>
            <person name="Zhang Y.Q."/>
            <person name="Mitsuda N."/>
            <person name="Wang M."/>
            <person name="Liu G.H."/>
            <person name="Pecoraro L."/>
            <person name="Huang H.X."/>
            <person name="Xiao X.J."/>
            <person name="Lin M."/>
            <person name="Wu X.Y."/>
            <person name="Wu W.L."/>
            <person name="Chen Y.Y."/>
            <person name="Chang S.B."/>
            <person name="Sakamoto S."/>
            <person name="Ohme-Takagi M."/>
            <person name="Yagi M."/>
            <person name="Zeng S.J."/>
            <person name="Shen C.Y."/>
            <person name="Yeh C.M."/>
            <person name="Luo Y.B."/>
            <person name="Tsai W.C."/>
            <person name="Van de Peer Y."/>
            <person name="Liu Z.J."/>
        </authorList>
    </citation>
    <scope>NUCLEOTIDE SEQUENCE [LARGE SCALE GENOMIC DNA]</scope>
    <source>
        <tissue evidence="1">The whole plant</tissue>
    </source>
</reference>
<evidence type="ECO:0000313" key="2">
    <source>
        <dbReference type="Proteomes" id="UP000233837"/>
    </source>
</evidence>
<name>A0A2I0X100_9ASPA</name>
<organism evidence="1 2">
    <name type="scientific">Dendrobium catenatum</name>
    <dbReference type="NCBI Taxonomy" id="906689"/>
    <lineage>
        <taxon>Eukaryota</taxon>
        <taxon>Viridiplantae</taxon>
        <taxon>Streptophyta</taxon>
        <taxon>Embryophyta</taxon>
        <taxon>Tracheophyta</taxon>
        <taxon>Spermatophyta</taxon>
        <taxon>Magnoliopsida</taxon>
        <taxon>Liliopsida</taxon>
        <taxon>Asparagales</taxon>
        <taxon>Orchidaceae</taxon>
        <taxon>Epidendroideae</taxon>
        <taxon>Malaxideae</taxon>
        <taxon>Dendrobiinae</taxon>
        <taxon>Dendrobium</taxon>
    </lineage>
</organism>
<reference evidence="1 2" key="1">
    <citation type="journal article" date="2016" name="Sci. Rep.">
        <title>The Dendrobium catenatum Lindl. genome sequence provides insights into polysaccharide synthase, floral development and adaptive evolution.</title>
        <authorList>
            <person name="Zhang G.Q."/>
            <person name="Xu Q."/>
            <person name="Bian C."/>
            <person name="Tsai W.C."/>
            <person name="Yeh C.M."/>
            <person name="Liu K.W."/>
            <person name="Yoshida K."/>
            <person name="Zhang L.S."/>
            <person name="Chang S.B."/>
            <person name="Chen F."/>
            <person name="Shi Y."/>
            <person name="Su Y.Y."/>
            <person name="Zhang Y.Q."/>
            <person name="Chen L.J."/>
            <person name="Yin Y."/>
            <person name="Lin M."/>
            <person name="Huang H."/>
            <person name="Deng H."/>
            <person name="Wang Z.W."/>
            <person name="Zhu S.L."/>
            <person name="Zhao X."/>
            <person name="Deng C."/>
            <person name="Niu S.C."/>
            <person name="Huang J."/>
            <person name="Wang M."/>
            <person name="Liu G.H."/>
            <person name="Yang H.J."/>
            <person name="Xiao X.J."/>
            <person name="Hsiao Y.Y."/>
            <person name="Wu W.L."/>
            <person name="Chen Y.Y."/>
            <person name="Mitsuda N."/>
            <person name="Ohme-Takagi M."/>
            <person name="Luo Y.B."/>
            <person name="Van de Peer Y."/>
            <person name="Liu Z.J."/>
        </authorList>
    </citation>
    <scope>NUCLEOTIDE SEQUENCE [LARGE SCALE GENOMIC DNA]</scope>
    <source>
        <tissue evidence="1">The whole plant</tissue>
    </source>
</reference>